<protein>
    <submittedName>
        <fullName evidence="13">Glutathione-regulated potassium-efflux system protein</fullName>
    </submittedName>
</protein>
<feature type="transmembrane region" description="Helical" evidence="11">
    <location>
        <begin position="58"/>
        <end position="76"/>
    </location>
</feature>
<dbReference type="GO" id="GO:1902600">
    <property type="term" value="P:proton transmembrane transport"/>
    <property type="evidence" value="ECO:0007669"/>
    <property type="project" value="InterPro"/>
</dbReference>
<evidence type="ECO:0000256" key="2">
    <source>
        <dbReference type="ARBA" id="ARBA00005551"/>
    </source>
</evidence>
<keyword evidence="3" id="KW-0813">Transport</keyword>
<dbReference type="GO" id="GO:0006813">
    <property type="term" value="P:potassium ion transport"/>
    <property type="evidence" value="ECO:0007669"/>
    <property type="project" value="UniProtKB-KW"/>
</dbReference>
<dbReference type="EMBL" id="UFRN01000002">
    <property type="protein sequence ID" value="SUT93637.1"/>
    <property type="molecule type" value="Genomic_DNA"/>
</dbReference>
<feature type="transmembrane region" description="Helical" evidence="11">
    <location>
        <begin position="185"/>
        <end position="207"/>
    </location>
</feature>
<proteinExistence type="inferred from homology"/>
<comment type="subcellular location">
    <subcellularLocation>
        <location evidence="1">Endomembrane system</location>
        <topology evidence="1">Multi-pass membrane protein</topology>
    </subcellularLocation>
</comment>
<dbReference type="Gene3D" id="1.20.1530.20">
    <property type="match status" value="1"/>
</dbReference>
<dbReference type="NCBIfam" id="TIGR00932">
    <property type="entry name" value="2a37"/>
    <property type="match status" value="1"/>
</dbReference>
<keyword evidence="9" id="KW-0406">Ion transport</keyword>
<dbReference type="Pfam" id="PF02254">
    <property type="entry name" value="TrkA_N"/>
    <property type="match status" value="1"/>
</dbReference>
<dbReference type="GO" id="GO:0012505">
    <property type="term" value="C:endomembrane system"/>
    <property type="evidence" value="ECO:0007669"/>
    <property type="project" value="UniProtKB-SubCell"/>
</dbReference>
<feature type="transmembrane region" description="Helical" evidence="11">
    <location>
        <begin position="364"/>
        <end position="382"/>
    </location>
</feature>
<keyword evidence="8 11" id="KW-1133">Transmembrane helix</keyword>
<evidence type="ECO:0000256" key="7">
    <source>
        <dbReference type="ARBA" id="ARBA00022958"/>
    </source>
</evidence>
<dbReference type="Proteomes" id="UP000254253">
    <property type="component" value="Unassembled WGS sequence"/>
</dbReference>
<dbReference type="InterPro" id="IPR036291">
    <property type="entry name" value="NAD(P)-bd_dom_sf"/>
</dbReference>
<evidence type="ECO:0000256" key="1">
    <source>
        <dbReference type="ARBA" id="ARBA00004127"/>
    </source>
</evidence>
<evidence type="ECO:0000256" key="4">
    <source>
        <dbReference type="ARBA" id="ARBA00022449"/>
    </source>
</evidence>
<name>A0A380U0M1_ACTLI</name>
<dbReference type="InterPro" id="IPR003148">
    <property type="entry name" value="RCK_N"/>
</dbReference>
<evidence type="ECO:0000256" key="8">
    <source>
        <dbReference type="ARBA" id="ARBA00022989"/>
    </source>
</evidence>
<dbReference type="InterPro" id="IPR038770">
    <property type="entry name" value="Na+/solute_symporter_sf"/>
</dbReference>
<keyword evidence="14" id="KW-1185">Reference proteome</keyword>
<feature type="domain" description="RCK N-terminal" evidence="12">
    <location>
        <begin position="405"/>
        <end position="521"/>
    </location>
</feature>
<feature type="transmembrane region" description="Helical" evidence="11">
    <location>
        <begin position="117"/>
        <end position="138"/>
    </location>
</feature>
<dbReference type="RefSeq" id="WP_115590603.1">
    <property type="nucleotide sequence ID" value="NZ_UFRN01000002.1"/>
</dbReference>
<evidence type="ECO:0000313" key="14">
    <source>
        <dbReference type="Proteomes" id="UP000254253"/>
    </source>
</evidence>
<keyword evidence="10 11" id="KW-0472">Membrane</keyword>
<evidence type="ECO:0000256" key="6">
    <source>
        <dbReference type="ARBA" id="ARBA00022692"/>
    </source>
</evidence>
<dbReference type="GO" id="GO:0015297">
    <property type="term" value="F:antiporter activity"/>
    <property type="evidence" value="ECO:0007669"/>
    <property type="project" value="UniProtKB-KW"/>
</dbReference>
<dbReference type="FunFam" id="3.40.50.720:FF:000036">
    <property type="entry name" value="Glutathione-regulated potassium-efflux system protein KefB"/>
    <property type="match status" value="1"/>
</dbReference>
<dbReference type="PANTHER" id="PTHR46157">
    <property type="entry name" value="K(+) EFFLUX ANTIPORTER 3, CHLOROPLASTIC"/>
    <property type="match status" value="1"/>
</dbReference>
<keyword evidence="5" id="KW-0633">Potassium transport</keyword>
<dbReference type="Gene3D" id="3.40.50.720">
    <property type="entry name" value="NAD(P)-binding Rossmann-like Domain"/>
    <property type="match status" value="1"/>
</dbReference>
<evidence type="ECO:0000256" key="9">
    <source>
        <dbReference type="ARBA" id="ARBA00023065"/>
    </source>
</evidence>
<evidence type="ECO:0000256" key="10">
    <source>
        <dbReference type="ARBA" id="ARBA00023136"/>
    </source>
</evidence>
<keyword evidence="4" id="KW-0050">Antiport</keyword>
<feature type="transmembrane region" description="Helical" evidence="11">
    <location>
        <begin position="219"/>
        <end position="237"/>
    </location>
</feature>
<sequence>MAAEGASQLTSVVALLGAAIIAVPIFKRIGLGSVLGYLAGGLAIGPFGFGLFSDPHTILHVAELGVVMFLFLVGLEMQPAHLWGLRKYIFGLGSFQVIGAAIALTGLVMAFGYSWQVAFVSASGFVLTSTAIVMQVLSERGEMTSDRGRKMVSILLFEDMLIVPLLAVVAFLSPIHSSETASTPIWQKIAIAVFAMVFLFIIGTKVLNPFFKMLARTKIREMMTAVALFVVLGSALLMEVSGLSAAMGAFAAGVLLSTSSFRHQLEVDIDPFKGLLLGLFFLAVGMSLDLNVVWDNLGLILSGVALMMLIKGGVIFLVARLSGSNNLDAHDRAIVMAQGGEFAFVLFAAAHAQKVIDDTVHANMTAIVVLSMVFTPLMIIASQKFIVPRLQKIDEIKPHDHIEEQNPIILVGLGRFGQVVNHLLQMTGYHPTIIELNPKLIAGMKKRGVKSYYGNGAHPDLLNAAGIQTAQMLIVAIDNPKQTLEIVKYARSVNPHIKIIARAYDRYHVYDLVQSGADIEVRETFDGALRTGKQALRELGLDADKVHEIGNMYFGKDRHSIKLMSEVYDPKIERFKNEEMYRIALEQDQEIMAEIQKILARE</sequence>
<dbReference type="PROSITE" id="PS51201">
    <property type="entry name" value="RCK_N"/>
    <property type="match status" value="1"/>
</dbReference>
<evidence type="ECO:0000256" key="3">
    <source>
        <dbReference type="ARBA" id="ARBA00022448"/>
    </source>
</evidence>
<evidence type="ECO:0000313" key="13">
    <source>
        <dbReference type="EMBL" id="SUT93637.1"/>
    </source>
</evidence>
<dbReference type="AlphaFoldDB" id="A0A380U0M1"/>
<keyword evidence="6 11" id="KW-0812">Transmembrane</keyword>
<dbReference type="GO" id="GO:0008324">
    <property type="term" value="F:monoatomic cation transmembrane transporter activity"/>
    <property type="evidence" value="ECO:0007669"/>
    <property type="project" value="InterPro"/>
</dbReference>
<dbReference type="PANTHER" id="PTHR46157:SF8">
    <property type="entry name" value="GLUTATHIONE-REGULATED POTASSIUM-EFFLUX SYSTEM PROTEIN"/>
    <property type="match status" value="1"/>
</dbReference>
<dbReference type="SUPFAM" id="SSF51735">
    <property type="entry name" value="NAD(P)-binding Rossmann-fold domains"/>
    <property type="match status" value="1"/>
</dbReference>
<reference evidence="13 14" key="1">
    <citation type="submission" date="2018-06" db="EMBL/GenBank/DDBJ databases">
        <authorList>
            <consortium name="Pathogen Informatics"/>
            <person name="Doyle S."/>
        </authorList>
    </citation>
    <scope>NUCLEOTIDE SEQUENCE [LARGE SCALE GENOMIC DNA]</scope>
    <source>
        <strain evidence="13 14">NCTC4191</strain>
    </source>
</reference>
<feature type="transmembrane region" description="Helical" evidence="11">
    <location>
        <begin position="88"/>
        <end position="111"/>
    </location>
</feature>
<keyword evidence="7" id="KW-0630">Potassium</keyword>
<feature type="transmembrane region" description="Helical" evidence="11">
    <location>
        <begin position="6"/>
        <end position="26"/>
    </location>
</feature>
<feature type="transmembrane region" description="Helical" evidence="11">
    <location>
        <begin position="274"/>
        <end position="294"/>
    </location>
</feature>
<organism evidence="13 14">
    <name type="scientific">Actinobacillus lignieresii</name>
    <dbReference type="NCBI Taxonomy" id="720"/>
    <lineage>
        <taxon>Bacteria</taxon>
        <taxon>Pseudomonadati</taxon>
        <taxon>Pseudomonadota</taxon>
        <taxon>Gammaproteobacteria</taxon>
        <taxon>Pasteurellales</taxon>
        <taxon>Pasteurellaceae</taxon>
        <taxon>Actinobacillus</taxon>
    </lineage>
</organism>
<feature type="transmembrane region" description="Helical" evidence="11">
    <location>
        <begin position="33"/>
        <end position="52"/>
    </location>
</feature>
<dbReference type="InterPro" id="IPR004771">
    <property type="entry name" value="K/H_exchanger"/>
</dbReference>
<evidence type="ECO:0000256" key="11">
    <source>
        <dbReference type="SAM" id="Phobius"/>
    </source>
</evidence>
<comment type="similarity">
    <text evidence="2">Belongs to the monovalent cation:proton antiporter 2 (CPA2) transporter (TC 2.A.37) family.</text>
</comment>
<dbReference type="Pfam" id="PF00999">
    <property type="entry name" value="Na_H_Exchanger"/>
    <property type="match status" value="1"/>
</dbReference>
<dbReference type="GO" id="GO:0005886">
    <property type="term" value="C:plasma membrane"/>
    <property type="evidence" value="ECO:0007669"/>
    <property type="project" value="TreeGrafter"/>
</dbReference>
<accession>A0A380U0M1</accession>
<evidence type="ECO:0000256" key="5">
    <source>
        <dbReference type="ARBA" id="ARBA00022538"/>
    </source>
</evidence>
<feature type="transmembrane region" description="Helical" evidence="11">
    <location>
        <begin position="300"/>
        <end position="321"/>
    </location>
</feature>
<feature type="transmembrane region" description="Helical" evidence="11">
    <location>
        <begin position="150"/>
        <end position="173"/>
    </location>
</feature>
<dbReference type="InterPro" id="IPR006153">
    <property type="entry name" value="Cation/H_exchanger_TM"/>
</dbReference>
<evidence type="ECO:0000259" key="12">
    <source>
        <dbReference type="PROSITE" id="PS51201"/>
    </source>
</evidence>
<feature type="transmembrane region" description="Helical" evidence="11">
    <location>
        <begin position="333"/>
        <end position="352"/>
    </location>
</feature>
<gene>
    <name evidence="13" type="primary">kefC</name>
    <name evidence="13" type="ORF">NCTC4191_01298</name>
</gene>